<evidence type="ECO:0000313" key="4">
    <source>
        <dbReference type="Proteomes" id="UP001157418"/>
    </source>
</evidence>
<dbReference type="InterPro" id="IPR009880">
    <property type="entry name" value="Glyoxal_oxidase_N"/>
</dbReference>
<sequence length="264" mass="29532">MYSLFKTYVLLFLLQFFVFSGFAGRRDRLAGGAHRNKRVKDGGADYTMPEISTKFRGEWVLDNPNVGVGAMQLQLMPNDQVVWFDTTSLGPSARKLDPPGNCPPNPDMNNKPDCFAHALAYNWKTGTSRTIVLSGEPWCSSGNLWPNGNLVATGGTFTGVKAVRMLPKDDLKANFIEKRNVLADYRWYASNQVLEDGSAVLVGGRDAFSIEVVPPSLNFQPKKIDFPFLKETCTPPQGAKQIHREQLIPLCLLTSRRQYIPFRQ</sequence>
<dbReference type="SUPFAM" id="SSF50965">
    <property type="entry name" value="Galactose oxidase, central domain"/>
    <property type="match status" value="1"/>
</dbReference>
<dbReference type="Pfam" id="PF07250">
    <property type="entry name" value="Glyoxal_oxid_N"/>
    <property type="match status" value="1"/>
</dbReference>
<dbReference type="EMBL" id="CAKMRJ010003334">
    <property type="protein sequence ID" value="CAH1433147.1"/>
    <property type="molecule type" value="Genomic_DNA"/>
</dbReference>
<dbReference type="InterPro" id="IPR037293">
    <property type="entry name" value="Gal_Oxidase_central_sf"/>
</dbReference>
<evidence type="ECO:0000256" key="1">
    <source>
        <dbReference type="SAM" id="SignalP"/>
    </source>
</evidence>
<dbReference type="PANTHER" id="PTHR32208:SF88">
    <property type="entry name" value="GALACTOSE OXIDASE"/>
    <property type="match status" value="1"/>
</dbReference>
<gene>
    <name evidence="3" type="ORF">LVIROSA_LOCUS19751</name>
</gene>
<keyword evidence="1" id="KW-0732">Signal</keyword>
<name>A0AAU9N2Y5_9ASTR</name>
<reference evidence="3 4" key="1">
    <citation type="submission" date="2022-01" db="EMBL/GenBank/DDBJ databases">
        <authorList>
            <person name="Xiong W."/>
            <person name="Schranz E."/>
        </authorList>
    </citation>
    <scope>NUCLEOTIDE SEQUENCE [LARGE SCALE GENOMIC DNA]</scope>
</reference>
<evidence type="ECO:0000259" key="2">
    <source>
        <dbReference type="Pfam" id="PF07250"/>
    </source>
</evidence>
<feature type="domain" description="Glyoxal oxidase N-terminal" evidence="2">
    <location>
        <begin position="71"/>
        <end position="234"/>
    </location>
</feature>
<accession>A0AAU9N2Y5</accession>
<keyword evidence="4" id="KW-1185">Reference proteome</keyword>
<dbReference type="AlphaFoldDB" id="A0AAU9N2Y5"/>
<dbReference type="Proteomes" id="UP001157418">
    <property type="component" value="Unassembled WGS sequence"/>
</dbReference>
<dbReference type="PANTHER" id="PTHR32208">
    <property type="entry name" value="SECRETED PROTEIN-RELATED"/>
    <property type="match status" value="1"/>
</dbReference>
<feature type="chain" id="PRO_5043672855" description="Glyoxal oxidase N-terminal domain-containing protein" evidence="1">
    <location>
        <begin position="24"/>
        <end position="264"/>
    </location>
</feature>
<dbReference type="InterPro" id="IPR011043">
    <property type="entry name" value="Gal_Oxase/kelch_b-propeller"/>
</dbReference>
<proteinExistence type="predicted"/>
<feature type="signal peptide" evidence="1">
    <location>
        <begin position="1"/>
        <end position="23"/>
    </location>
</feature>
<organism evidence="3 4">
    <name type="scientific">Lactuca virosa</name>
    <dbReference type="NCBI Taxonomy" id="75947"/>
    <lineage>
        <taxon>Eukaryota</taxon>
        <taxon>Viridiplantae</taxon>
        <taxon>Streptophyta</taxon>
        <taxon>Embryophyta</taxon>
        <taxon>Tracheophyta</taxon>
        <taxon>Spermatophyta</taxon>
        <taxon>Magnoliopsida</taxon>
        <taxon>eudicotyledons</taxon>
        <taxon>Gunneridae</taxon>
        <taxon>Pentapetalae</taxon>
        <taxon>asterids</taxon>
        <taxon>campanulids</taxon>
        <taxon>Asterales</taxon>
        <taxon>Asteraceae</taxon>
        <taxon>Cichorioideae</taxon>
        <taxon>Cichorieae</taxon>
        <taxon>Lactucinae</taxon>
        <taxon>Lactuca</taxon>
    </lineage>
</organism>
<dbReference type="Gene3D" id="2.130.10.80">
    <property type="entry name" value="Galactose oxidase/kelch, beta-propeller"/>
    <property type="match status" value="1"/>
</dbReference>
<evidence type="ECO:0000313" key="3">
    <source>
        <dbReference type="EMBL" id="CAH1433147.1"/>
    </source>
</evidence>
<comment type="caution">
    <text evidence="3">The sequence shown here is derived from an EMBL/GenBank/DDBJ whole genome shotgun (WGS) entry which is preliminary data.</text>
</comment>
<protein>
    <recommendedName>
        <fullName evidence="2">Glyoxal oxidase N-terminal domain-containing protein</fullName>
    </recommendedName>
</protein>